<comment type="caution">
    <text evidence="2">The sequence shown here is derived from an EMBL/GenBank/DDBJ whole genome shotgun (WGS) entry which is preliminary data.</text>
</comment>
<accession>A0A367M3S6</accession>
<proteinExistence type="predicted"/>
<name>A0A367M3S6_PSEAI</name>
<feature type="coiled-coil region" evidence="1">
    <location>
        <begin position="54"/>
        <end position="81"/>
    </location>
</feature>
<dbReference type="AlphaFoldDB" id="A0A367M3S6"/>
<dbReference type="EMBL" id="QORE01001114">
    <property type="protein sequence ID" value="RCI72040.1"/>
    <property type="molecule type" value="Genomic_DNA"/>
</dbReference>
<gene>
    <name evidence="2" type="ORF">DT376_25895</name>
</gene>
<dbReference type="Proteomes" id="UP000253594">
    <property type="component" value="Unassembled WGS sequence"/>
</dbReference>
<sequence length="201" mass="21996">EPPALREDVAKLTQYNKRLTEQNPRLLVDCEETDKEVVVLRTKLAMAEDAAAKGDAARQQCGGMEMELEELRAELAELRARVVVPDGFALVPIEPNDEMLSAGCVADNAMHSNLSNRDNKHRCYQSMLNAAPRLNGKVVSEGLLRDLLKSAQKLSDRAAGFAVSGVEFIEIGDNNSAIVELEVTLDELRALLDEGKENGHA</sequence>
<evidence type="ECO:0000313" key="3">
    <source>
        <dbReference type="Proteomes" id="UP000253594"/>
    </source>
</evidence>
<keyword evidence="1" id="KW-0175">Coiled coil</keyword>
<organism evidence="2 3">
    <name type="scientific">Pseudomonas aeruginosa</name>
    <dbReference type="NCBI Taxonomy" id="287"/>
    <lineage>
        <taxon>Bacteria</taxon>
        <taxon>Pseudomonadati</taxon>
        <taxon>Pseudomonadota</taxon>
        <taxon>Gammaproteobacteria</taxon>
        <taxon>Pseudomonadales</taxon>
        <taxon>Pseudomonadaceae</taxon>
        <taxon>Pseudomonas</taxon>
    </lineage>
</organism>
<evidence type="ECO:0000313" key="2">
    <source>
        <dbReference type="EMBL" id="RCI72040.1"/>
    </source>
</evidence>
<protein>
    <submittedName>
        <fullName evidence="2">Uncharacterized protein</fullName>
    </submittedName>
</protein>
<feature type="non-terminal residue" evidence="2">
    <location>
        <position position="1"/>
    </location>
</feature>
<evidence type="ECO:0000256" key="1">
    <source>
        <dbReference type="SAM" id="Coils"/>
    </source>
</evidence>
<reference evidence="2 3" key="1">
    <citation type="submission" date="2018-07" db="EMBL/GenBank/DDBJ databases">
        <title>Mechanisms of high-level aminoglycoside resistance among Gram-negative pathogens in Brazil.</title>
        <authorList>
            <person name="Ballaben A.S."/>
            <person name="Darini A.L.C."/>
            <person name="Doi Y."/>
        </authorList>
    </citation>
    <scope>NUCLEOTIDE SEQUENCE [LARGE SCALE GENOMIC DNA]</scope>
    <source>
        <strain evidence="2 3">B2-305</strain>
    </source>
</reference>